<dbReference type="PANTHER" id="PTHR48081:SF33">
    <property type="entry name" value="KYNURENINE FORMAMIDASE"/>
    <property type="match status" value="1"/>
</dbReference>
<dbReference type="AlphaFoldDB" id="A0A6S7DWZ5"/>
<evidence type="ECO:0000256" key="1">
    <source>
        <dbReference type="ARBA" id="ARBA00022801"/>
    </source>
</evidence>
<dbReference type="SUPFAM" id="SSF53474">
    <property type="entry name" value="alpha/beta-Hydrolases"/>
    <property type="match status" value="1"/>
</dbReference>
<gene>
    <name evidence="3" type="ORF">LMG26858_02042</name>
</gene>
<dbReference type="Proteomes" id="UP000494117">
    <property type="component" value="Unassembled WGS sequence"/>
</dbReference>
<dbReference type="InterPro" id="IPR049492">
    <property type="entry name" value="BD-FAE-like_dom"/>
</dbReference>
<accession>A0A6S7DWZ5</accession>
<keyword evidence="4" id="KW-1185">Reference proteome</keyword>
<proteinExistence type="predicted"/>
<feature type="domain" description="BD-FAE-like" evidence="2">
    <location>
        <begin position="63"/>
        <end position="166"/>
    </location>
</feature>
<organism evidence="3 4">
    <name type="scientific">Achromobacter anxifer</name>
    <dbReference type="NCBI Taxonomy" id="1287737"/>
    <lineage>
        <taxon>Bacteria</taxon>
        <taxon>Pseudomonadati</taxon>
        <taxon>Pseudomonadota</taxon>
        <taxon>Betaproteobacteria</taxon>
        <taxon>Burkholderiales</taxon>
        <taxon>Alcaligenaceae</taxon>
        <taxon>Achromobacter</taxon>
    </lineage>
</organism>
<evidence type="ECO:0000259" key="2">
    <source>
        <dbReference type="Pfam" id="PF20434"/>
    </source>
</evidence>
<sequence>MHNADIDLFFPTIAEREVQYNARQSVPDFDACVRRYAESSARVRTRRPGILDLRYGMGQDERLDLFLPAASNAAAPVFVFIHGGYWRAQRKEDAPVMAEAFNAAGVAVATLEYTLVPEATLGEVVREVRSAVAWLYWNAAAYGVDPERIYVGGSSAGGHLAAMLAAPDWPARYNLPDDVIKGTLALSGLFDLRPLCDVLPNTWLQLTPEQAAHQSPIFHLPERAGPMLLAVGGLETQGFKNQTAAFEAAWNAAGLASTRIPTPQCNHFDLVNELEDPDSELTRATLEMMGLAKADGVRRAELQKS</sequence>
<dbReference type="InterPro" id="IPR050300">
    <property type="entry name" value="GDXG_lipolytic_enzyme"/>
</dbReference>
<dbReference type="PANTHER" id="PTHR48081">
    <property type="entry name" value="AB HYDROLASE SUPERFAMILY PROTEIN C4A8.06C"/>
    <property type="match status" value="1"/>
</dbReference>
<evidence type="ECO:0000313" key="4">
    <source>
        <dbReference type="Proteomes" id="UP000494117"/>
    </source>
</evidence>
<dbReference type="Gene3D" id="3.40.50.1820">
    <property type="entry name" value="alpha/beta hydrolase"/>
    <property type="match status" value="1"/>
</dbReference>
<dbReference type="Pfam" id="PF20434">
    <property type="entry name" value="BD-FAE"/>
    <property type="match status" value="1"/>
</dbReference>
<protein>
    <recommendedName>
        <fullName evidence="2">BD-FAE-like domain-containing protein</fullName>
    </recommendedName>
</protein>
<name>A0A6S7DWZ5_9BURK</name>
<reference evidence="3 4" key="1">
    <citation type="submission" date="2020-04" db="EMBL/GenBank/DDBJ databases">
        <authorList>
            <person name="De Canck E."/>
        </authorList>
    </citation>
    <scope>NUCLEOTIDE SEQUENCE [LARGE SCALE GENOMIC DNA]</scope>
    <source>
        <strain evidence="3 4">LMG 26858</strain>
    </source>
</reference>
<keyword evidence="1" id="KW-0378">Hydrolase</keyword>
<dbReference type="InterPro" id="IPR029058">
    <property type="entry name" value="AB_hydrolase_fold"/>
</dbReference>
<dbReference type="EMBL" id="CADILG010000011">
    <property type="protein sequence ID" value="CAB3857531.1"/>
    <property type="molecule type" value="Genomic_DNA"/>
</dbReference>
<dbReference type="RefSeq" id="WP_175206930.1">
    <property type="nucleotide sequence ID" value="NZ_CADILG010000011.1"/>
</dbReference>
<dbReference type="GO" id="GO:0016787">
    <property type="term" value="F:hydrolase activity"/>
    <property type="evidence" value="ECO:0007669"/>
    <property type="project" value="UniProtKB-KW"/>
</dbReference>
<evidence type="ECO:0000313" key="3">
    <source>
        <dbReference type="EMBL" id="CAB3857531.1"/>
    </source>
</evidence>